<gene>
    <name evidence="2" type="ORF">L484_006318</name>
</gene>
<evidence type="ECO:0000256" key="1">
    <source>
        <dbReference type="SAM" id="MobiDB-lite"/>
    </source>
</evidence>
<dbReference type="Proteomes" id="UP000030645">
    <property type="component" value="Unassembled WGS sequence"/>
</dbReference>
<proteinExistence type="predicted"/>
<reference evidence="3" key="1">
    <citation type="submission" date="2013-01" db="EMBL/GenBank/DDBJ databases">
        <title>Draft Genome Sequence of a Mulberry Tree, Morus notabilis C.K. Schneid.</title>
        <authorList>
            <person name="He N."/>
            <person name="Zhao S."/>
        </authorList>
    </citation>
    <scope>NUCLEOTIDE SEQUENCE</scope>
</reference>
<feature type="region of interest" description="Disordered" evidence="1">
    <location>
        <begin position="78"/>
        <end position="104"/>
    </location>
</feature>
<accession>W9QIU5</accession>
<evidence type="ECO:0000313" key="3">
    <source>
        <dbReference type="Proteomes" id="UP000030645"/>
    </source>
</evidence>
<feature type="region of interest" description="Disordered" evidence="1">
    <location>
        <begin position="1"/>
        <end position="34"/>
    </location>
</feature>
<keyword evidence="3" id="KW-1185">Reference proteome</keyword>
<sequence length="119" mass="13285">MAAKNHLPTNSSPELAHVRLGCRTPPPYQGPDRSFVKSPDLVGPCRNHLPLHRCRFSSLPLLRSRCLHRSPSFDAHIPISSRARHDSARPMTETNPGPLKSSCRLQDRQLLTIARLPPS</sequence>
<evidence type="ECO:0000313" key="2">
    <source>
        <dbReference type="EMBL" id="EXB38219.1"/>
    </source>
</evidence>
<dbReference type="EMBL" id="KE343684">
    <property type="protein sequence ID" value="EXB38219.1"/>
    <property type="molecule type" value="Genomic_DNA"/>
</dbReference>
<protein>
    <submittedName>
        <fullName evidence="2">Uncharacterized protein</fullName>
    </submittedName>
</protein>
<name>W9QIU5_9ROSA</name>
<dbReference type="AlphaFoldDB" id="W9QIU5"/>
<organism evidence="2 3">
    <name type="scientific">Morus notabilis</name>
    <dbReference type="NCBI Taxonomy" id="981085"/>
    <lineage>
        <taxon>Eukaryota</taxon>
        <taxon>Viridiplantae</taxon>
        <taxon>Streptophyta</taxon>
        <taxon>Embryophyta</taxon>
        <taxon>Tracheophyta</taxon>
        <taxon>Spermatophyta</taxon>
        <taxon>Magnoliopsida</taxon>
        <taxon>eudicotyledons</taxon>
        <taxon>Gunneridae</taxon>
        <taxon>Pentapetalae</taxon>
        <taxon>rosids</taxon>
        <taxon>fabids</taxon>
        <taxon>Rosales</taxon>
        <taxon>Moraceae</taxon>
        <taxon>Moreae</taxon>
        <taxon>Morus</taxon>
    </lineage>
</organism>